<dbReference type="Proteomes" id="UP000319613">
    <property type="component" value="Unassembled WGS sequence"/>
</dbReference>
<comment type="caution">
    <text evidence="1">The sequence shown here is derived from an EMBL/GenBank/DDBJ whole genome shotgun (WGS) entry which is preliminary data.</text>
</comment>
<dbReference type="Gene3D" id="3.60.15.10">
    <property type="entry name" value="Ribonuclease Z/Hydroxyacylglutathione hydrolase-like"/>
    <property type="match status" value="1"/>
</dbReference>
<gene>
    <name evidence="1" type="ORF">G01um101477_379</name>
</gene>
<dbReference type="InterPro" id="IPR036866">
    <property type="entry name" value="RibonucZ/Hydroxyglut_hydro"/>
</dbReference>
<evidence type="ECO:0000313" key="1">
    <source>
        <dbReference type="EMBL" id="TSC65689.1"/>
    </source>
</evidence>
<dbReference type="PANTHER" id="PTHR39189">
    <property type="entry name" value="UPF0173 METAL-DEPENDENT HYDROLASE YTKL"/>
    <property type="match status" value="1"/>
</dbReference>
<dbReference type="AlphaFoldDB" id="A0A554JBK1"/>
<accession>A0A554JBK1</accession>
<dbReference type="GO" id="GO:0016787">
    <property type="term" value="F:hydrolase activity"/>
    <property type="evidence" value="ECO:0007669"/>
    <property type="project" value="UniProtKB-KW"/>
</dbReference>
<evidence type="ECO:0000313" key="2">
    <source>
        <dbReference type="Proteomes" id="UP000319613"/>
    </source>
</evidence>
<dbReference type="Pfam" id="PF13483">
    <property type="entry name" value="Lactamase_B_3"/>
    <property type="match status" value="1"/>
</dbReference>
<sequence>MQISYFGLSSFKITGKETTSIIDPFGKDSGLTPPRGAADLIILSEKGNEMYSWTSGISGEPFIVDGPGEYDVKEHTITGIPVKDKNGRVVTIYLIEVEGIKILHIAHIEKLSLSEDELEDIGDVDVMLVPVGGNGVLTSDDAAKAVNFIEPKFVIPMHFKTPSLKIHADSEEKFLKEFGNKFEKMEKLVLKKKDLLTEQPMKIIMLEPLR</sequence>
<dbReference type="EMBL" id="VMFF01000033">
    <property type="protein sequence ID" value="TSC65689.1"/>
    <property type="molecule type" value="Genomic_DNA"/>
</dbReference>
<organism evidence="1 2">
    <name type="scientific">Candidatus Doudnabacteria bacterium Gr01-1014_77</name>
    <dbReference type="NCBI Taxonomy" id="2017133"/>
    <lineage>
        <taxon>Bacteria</taxon>
        <taxon>Candidatus Doudnaibacteriota</taxon>
    </lineage>
</organism>
<name>A0A554JBK1_9BACT</name>
<protein>
    <submittedName>
        <fullName evidence="1">Zn-dependent hydrolase of the beta-lactamase fold-like protein</fullName>
    </submittedName>
</protein>
<keyword evidence="1" id="KW-0378">Hydrolase</keyword>
<dbReference type="PANTHER" id="PTHR39189:SF1">
    <property type="entry name" value="UPF0173 METAL-DEPENDENT HYDROLASE YTKL"/>
    <property type="match status" value="1"/>
</dbReference>
<proteinExistence type="predicted"/>
<dbReference type="SUPFAM" id="SSF56281">
    <property type="entry name" value="Metallo-hydrolase/oxidoreductase"/>
    <property type="match status" value="1"/>
</dbReference>
<reference evidence="1 2" key="1">
    <citation type="submission" date="2017-07" db="EMBL/GenBank/DDBJ databases">
        <title>Mechanisms for carbon and nitrogen cycling indicate functional differentiation within the Candidate Phyla Radiation.</title>
        <authorList>
            <person name="Danczak R.E."/>
            <person name="Johnston M.D."/>
            <person name="Kenah C."/>
            <person name="Slattery M."/>
            <person name="Wrighton K.C."/>
            <person name="Wilkins M.J."/>
        </authorList>
    </citation>
    <scope>NUCLEOTIDE SEQUENCE [LARGE SCALE GENOMIC DNA]</scope>
    <source>
        <strain evidence="1">Gr01-1014_77</strain>
    </source>
</reference>